<evidence type="ECO:0000256" key="1">
    <source>
        <dbReference type="SAM" id="Phobius"/>
    </source>
</evidence>
<reference evidence="2" key="1">
    <citation type="submission" date="2022-09" db="EMBL/GenBank/DDBJ databases">
        <title>Diverse halophilic archaea isolated from saline environments.</title>
        <authorList>
            <person name="Cui H.-L."/>
        </authorList>
    </citation>
    <scope>NUCLEOTIDE SEQUENCE</scope>
    <source>
        <strain evidence="2">ZS-35-S2</strain>
    </source>
</reference>
<evidence type="ECO:0000313" key="3">
    <source>
        <dbReference type="Proteomes" id="UP001057580"/>
    </source>
</evidence>
<sequence length="78" mass="7741">MSPPLLTRRSVTNVLLLVLVVVVAASGLHDGGGGADGTVLELALLGGLLALGTVALVVAMKSTEPDDVSTDESDEAGD</sequence>
<feature type="transmembrane region" description="Helical" evidence="1">
    <location>
        <begin position="37"/>
        <end position="59"/>
    </location>
</feature>
<dbReference type="AlphaFoldDB" id="A0A9E7UBR9"/>
<keyword evidence="1" id="KW-0472">Membrane</keyword>
<dbReference type="GeneID" id="74941499"/>
<dbReference type="EMBL" id="CP104003">
    <property type="protein sequence ID" value="UWM55397.1"/>
    <property type="molecule type" value="Genomic_DNA"/>
</dbReference>
<protein>
    <submittedName>
        <fullName evidence="2">Uncharacterized protein</fullName>
    </submittedName>
</protein>
<keyword evidence="1" id="KW-0812">Transmembrane</keyword>
<accession>A0A9E7UBR9</accession>
<dbReference type="KEGG" id="ssai:N0B31_03715"/>
<keyword evidence="3" id="KW-1185">Reference proteome</keyword>
<proteinExistence type="predicted"/>
<gene>
    <name evidence="2" type="ORF">N0B31_03715</name>
</gene>
<keyword evidence="1" id="KW-1133">Transmembrane helix</keyword>
<evidence type="ECO:0000313" key="2">
    <source>
        <dbReference type="EMBL" id="UWM55397.1"/>
    </source>
</evidence>
<dbReference type="RefSeq" id="WP_260594497.1">
    <property type="nucleotide sequence ID" value="NZ_CP104003.1"/>
</dbReference>
<name>A0A9E7UBR9_9EURY</name>
<organism evidence="2 3">
    <name type="scientific">Salinirubellus salinus</name>
    <dbReference type="NCBI Taxonomy" id="1364945"/>
    <lineage>
        <taxon>Archaea</taxon>
        <taxon>Methanobacteriati</taxon>
        <taxon>Methanobacteriota</taxon>
        <taxon>Stenosarchaea group</taxon>
        <taxon>Halobacteria</taxon>
        <taxon>Halobacteriales</taxon>
        <taxon>Natronomonadaceae</taxon>
        <taxon>Salinirubellus</taxon>
    </lineage>
</organism>
<dbReference type="Proteomes" id="UP001057580">
    <property type="component" value="Chromosome"/>
</dbReference>